<dbReference type="Proteomes" id="UP000286045">
    <property type="component" value="Unassembled WGS sequence"/>
</dbReference>
<comment type="caution">
    <text evidence="8">The sequence shown here is derived from an EMBL/GenBank/DDBJ whole genome shotgun (WGS) entry which is preliminary data.</text>
</comment>
<feature type="compositionally biased region" description="Low complexity" evidence="5">
    <location>
        <begin position="198"/>
        <end position="223"/>
    </location>
</feature>
<dbReference type="PANTHER" id="PTHR37451:SF4">
    <property type="entry name" value="MARVEL DOMAIN-CONTAINING PROTEIN"/>
    <property type="match status" value="1"/>
</dbReference>
<evidence type="ECO:0000256" key="4">
    <source>
        <dbReference type="ARBA" id="ARBA00023136"/>
    </source>
</evidence>
<dbReference type="InterPro" id="IPR008253">
    <property type="entry name" value="Marvel"/>
</dbReference>
<feature type="region of interest" description="Disordered" evidence="5">
    <location>
        <begin position="185"/>
        <end position="280"/>
    </location>
</feature>
<evidence type="ECO:0000259" key="7">
    <source>
        <dbReference type="Pfam" id="PF01284"/>
    </source>
</evidence>
<feature type="transmembrane region" description="Helical" evidence="6">
    <location>
        <begin position="46"/>
        <end position="65"/>
    </location>
</feature>
<feature type="transmembrane region" description="Helical" evidence="6">
    <location>
        <begin position="20"/>
        <end position="40"/>
    </location>
</feature>
<feature type="transmembrane region" description="Helical" evidence="6">
    <location>
        <begin position="141"/>
        <end position="166"/>
    </location>
</feature>
<keyword evidence="4 6" id="KW-0472">Membrane</keyword>
<protein>
    <recommendedName>
        <fullName evidence="7">MARVEL domain-containing protein</fullName>
    </recommendedName>
</protein>
<keyword evidence="2 6" id="KW-0812">Transmembrane</keyword>
<sequence length="280" mass="30186">MASARKGEILIPTPKWFIGLRIAQIVISLIIVALAGFFIHGYYADSLGLAIASGILTWIIALYAILTEHSTACRSGYNTWAVLSLDLFMVILWLASLGANAAFRSSFIYSVDADCYSDGSAVNSGHCVVYKRAAVATPTGLAVLSSVAGVSAIPLLLFVITFAYVAHFFRLEWAKYGSDVEKASGYAPAPTHTPAPVSQSQPFVNQQQQQLQPQWAQQQHQPAAYPPQSPAYDPYAQQNTGYTGAQGVYTQTVPQPQEVHGSPYSPQGTPAPGQPYYPPQ</sequence>
<reference evidence="8 9" key="1">
    <citation type="submission" date="2018-12" db="EMBL/GenBank/DDBJ databases">
        <title>Draft genome sequence of Xylaria grammica IHI A82.</title>
        <authorList>
            <person name="Buettner E."/>
            <person name="Kellner H."/>
        </authorList>
    </citation>
    <scope>NUCLEOTIDE SEQUENCE [LARGE SCALE GENOMIC DNA]</scope>
    <source>
        <strain evidence="8 9">IHI A82</strain>
    </source>
</reference>
<evidence type="ECO:0000313" key="9">
    <source>
        <dbReference type="Proteomes" id="UP000286045"/>
    </source>
</evidence>
<evidence type="ECO:0000256" key="5">
    <source>
        <dbReference type="SAM" id="MobiDB-lite"/>
    </source>
</evidence>
<organism evidence="8 9">
    <name type="scientific">Xylaria grammica</name>
    <dbReference type="NCBI Taxonomy" id="363999"/>
    <lineage>
        <taxon>Eukaryota</taxon>
        <taxon>Fungi</taxon>
        <taxon>Dikarya</taxon>
        <taxon>Ascomycota</taxon>
        <taxon>Pezizomycotina</taxon>
        <taxon>Sordariomycetes</taxon>
        <taxon>Xylariomycetidae</taxon>
        <taxon>Xylariales</taxon>
        <taxon>Xylariaceae</taxon>
        <taxon>Xylaria</taxon>
    </lineage>
</organism>
<feature type="domain" description="MARVEL" evidence="7">
    <location>
        <begin position="18"/>
        <end position="138"/>
    </location>
</feature>
<dbReference type="Pfam" id="PF01284">
    <property type="entry name" value="MARVEL"/>
    <property type="match status" value="1"/>
</dbReference>
<dbReference type="AlphaFoldDB" id="A0A439DIM2"/>
<evidence type="ECO:0000256" key="2">
    <source>
        <dbReference type="ARBA" id="ARBA00022692"/>
    </source>
</evidence>
<proteinExistence type="predicted"/>
<dbReference type="STRING" id="363999.A0A439DIM2"/>
<feature type="transmembrane region" description="Helical" evidence="6">
    <location>
        <begin position="77"/>
        <end position="95"/>
    </location>
</feature>
<dbReference type="EMBL" id="RYZI01000011">
    <property type="protein sequence ID" value="RWA14223.1"/>
    <property type="molecule type" value="Genomic_DNA"/>
</dbReference>
<feature type="compositionally biased region" description="Polar residues" evidence="5">
    <location>
        <begin position="239"/>
        <end position="255"/>
    </location>
</feature>
<comment type="subcellular location">
    <subcellularLocation>
        <location evidence="1">Membrane</location>
        <topology evidence="1">Multi-pass membrane protein</topology>
    </subcellularLocation>
</comment>
<evidence type="ECO:0000256" key="6">
    <source>
        <dbReference type="SAM" id="Phobius"/>
    </source>
</evidence>
<name>A0A439DIM2_9PEZI</name>
<keyword evidence="9" id="KW-1185">Reference proteome</keyword>
<evidence type="ECO:0000256" key="3">
    <source>
        <dbReference type="ARBA" id="ARBA00022989"/>
    </source>
</evidence>
<dbReference type="PANTHER" id="PTHR37451">
    <property type="entry name" value="MARVEL DOMAIN"/>
    <property type="match status" value="1"/>
</dbReference>
<evidence type="ECO:0000313" key="8">
    <source>
        <dbReference type="EMBL" id="RWA14223.1"/>
    </source>
</evidence>
<gene>
    <name evidence="8" type="ORF">EKO27_g860</name>
</gene>
<accession>A0A439DIM2</accession>
<dbReference type="GO" id="GO:0016020">
    <property type="term" value="C:membrane"/>
    <property type="evidence" value="ECO:0007669"/>
    <property type="project" value="UniProtKB-SubCell"/>
</dbReference>
<keyword evidence="3 6" id="KW-1133">Transmembrane helix</keyword>
<evidence type="ECO:0000256" key="1">
    <source>
        <dbReference type="ARBA" id="ARBA00004141"/>
    </source>
</evidence>